<dbReference type="InterPro" id="IPR043129">
    <property type="entry name" value="ATPase_NBD"/>
</dbReference>
<dbReference type="CDD" id="cd10170">
    <property type="entry name" value="ASKHA_NBD_HSP70"/>
    <property type="match status" value="1"/>
</dbReference>
<reference evidence="1" key="1">
    <citation type="submission" date="2020-11" db="EMBL/GenBank/DDBJ databases">
        <authorList>
            <consortium name="DOE Joint Genome Institute"/>
            <person name="Ahrendt S."/>
            <person name="Riley R."/>
            <person name="Andreopoulos W."/>
            <person name="Labutti K."/>
            <person name="Pangilinan J."/>
            <person name="Ruiz-Duenas F.J."/>
            <person name="Barrasa J.M."/>
            <person name="Sanchez-Garcia M."/>
            <person name="Camarero S."/>
            <person name="Miyauchi S."/>
            <person name="Serrano A."/>
            <person name="Linde D."/>
            <person name="Babiker R."/>
            <person name="Drula E."/>
            <person name="Ayuso-Fernandez I."/>
            <person name="Pacheco R."/>
            <person name="Padilla G."/>
            <person name="Ferreira P."/>
            <person name="Barriuso J."/>
            <person name="Kellner H."/>
            <person name="Castanera R."/>
            <person name="Alfaro M."/>
            <person name="Ramirez L."/>
            <person name="Pisabarro A.G."/>
            <person name="Kuo A."/>
            <person name="Tritt A."/>
            <person name="Lipzen A."/>
            <person name="He G."/>
            <person name="Yan M."/>
            <person name="Ng V."/>
            <person name="Cullen D."/>
            <person name="Martin F."/>
            <person name="Rosso M.-N."/>
            <person name="Henrissat B."/>
            <person name="Hibbett D."/>
            <person name="Martinez A.T."/>
            <person name="Grigoriev I.V."/>
        </authorList>
    </citation>
    <scope>NUCLEOTIDE SEQUENCE</scope>
    <source>
        <strain evidence="1">CIRM-BRFM 674</strain>
    </source>
</reference>
<dbReference type="AlphaFoldDB" id="A0A9P5YYA1"/>
<dbReference type="PANTHER" id="PTHR14187:SF5">
    <property type="entry name" value="HEAT SHOCK 70 KDA PROTEIN 12A"/>
    <property type="match status" value="1"/>
</dbReference>
<dbReference type="OrthoDB" id="2963168at2759"/>
<name>A0A9P5YYA1_9AGAR</name>
<dbReference type="PANTHER" id="PTHR14187">
    <property type="entry name" value="ALPHA KINASE/ELONGATION FACTOR 2 KINASE"/>
    <property type="match status" value="1"/>
</dbReference>
<dbReference type="Gene3D" id="3.30.420.40">
    <property type="match status" value="1"/>
</dbReference>
<evidence type="ECO:0000313" key="2">
    <source>
        <dbReference type="Proteomes" id="UP000807469"/>
    </source>
</evidence>
<gene>
    <name evidence="1" type="ORF">BDN70DRAFT_881877</name>
</gene>
<comment type="caution">
    <text evidence="1">The sequence shown here is derived from an EMBL/GenBank/DDBJ whole genome shotgun (WGS) entry which is preliminary data.</text>
</comment>
<proteinExistence type="predicted"/>
<accession>A0A9P5YYA1</accession>
<sequence length="597" mass="66825">MPKYLSRPPYTGSSRKLVLAFDVGTTYSGVSYSILNPGEVPEIRGVTRFPAQEKTGGASKIPTVIYYDSSGVVQAAGAEATRDGIQEEVDDKQWIKAEWFKLHLRPSDSIDPGEEALFGQIPPLPLNKTVAEVFADFYRYLFNCTANYIRSSHANGPLLWSSIRHDIDFVLSHPNGWGGREQAVLRQAAVLAGLVPDAKQKSQDRISFVTEGEASLHFVIRSGILTSNLANGEGILIVDAGGGTVDISSYKQEKQEKQMSFEEIAAPHCLFSGSLLVNFHAKQFIRGLLEDSKYIDDVDYIVRCFDARCKAAFKDEECPQYIKFGNPRDNDPDRSIRSGQLKLDGHDIKEFFVPSATAIKQSVLEQRTSGSKNIKHVVLVGGFSANDWLFNDLETFLLRLDPTLVLIRPEEHINKAVSDGAISFYLDHFVRARIAKFTYGTVCSIPYDPNDAAHIKRAATKFVSPSGETRVPGVFCDILAKGTKVMEMTEFRGQFNQVARSSSGFQRMASPVWFYRGTHTEQRWKDLDPKNYDRLCTIYADLSHLTLSPRRGRGGKSYYRVDYDIILLFGMTELKAQIAWREHGVEKRSPAVVVFDL</sequence>
<dbReference type="EMBL" id="MU155279">
    <property type="protein sequence ID" value="KAF9476880.1"/>
    <property type="molecule type" value="Genomic_DNA"/>
</dbReference>
<protein>
    <submittedName>
        <fullName evidence="1">Uncharacterized protein</fullName>
    </submittedName>
</protein>
<dbReference type="SUPFAM" id="SSF53067">
    <property type="entry name" value="Actin-like ATPase domain"/>
    <property type="match status" value="2"/>
</dbReference>
<dbReference type="Proteomes" id="UP000807469">
    <property type="component" value="Unassembled WGS sequence"/>
</dbReference>
<organism evidence="1 2">
    <name type="scientific">Pholiota conissans</name>
    <dbReference type="NCBI Taxonomy" id="109636"/>
    <lineage>
        <taxon>Eukaryota</taxon>
        <taxon>Fungi</taxon>
        <taxon>Dikarya</taxon>
        <taxon>Basidiomycota</taxon>
        <taxon>Agaricomycotina</taxon>
        <taxon>Agaricomycetes</taxon>
        <taxon>Agaricomycetidae</taxon>
        <taxon>Agaricales</taxon>
        <taxon>Agaricineae</taxon>
        <taxon>Strophariaceae</taxon>
        <taxon>Pholiota</taxon>
    </lineage>
</organism>
<keyword evidence="2" id="KW-1185">Reference proteome</keyword>
<evidence type="ECO:0000313" key="1">
    <source>
        <dbReference type="EMBL" id="KAF9476880.1"/>
    </source>
</evidence>